<evidence type="ECO:0000256" key="1">
    <source>
        <dbReference type="SAM" id="Phobius"/>
    </source>
</evidence>
<sequence>MRPSFNHTYLFAHSCFSFYFFIFFRAVYGESRVYFSFLFFFLPRTCAWGRISLPLLES</sequence>
<dbReference type="Proteomes" id="UP000078512">
    <property type="component" value="Unassembled WGS sequence"/>
</dbReference>
<keyword evidence="1" id="KW-0812">Transmembrane</keyword>
<proteinExistence type="predicted"/>
<protein>
    <submittedName>
        <fullName evidence="2">Uncharacterized protein</fullName>
    </submittedName>
</protein>
<evidence type="ECO:0000313" key="2">
    <source>
        <dbReference type="EMBL" id="OAQ29138.1"/>
    </source>
</evidence>
<organism evidence="2 3">
    <name type="scientific">Linnemannia elongata AG-77</name>
    <dbReference type="NCBI Taxonomy" id="1314771"/>
    <lineage>
        <taxon>Eukaryota</taxon>
        <taxon>Fungi</taxon>
        <taxon>Fungi incertae sedis</taxon>
        <taxon>Mucoromycota</taxon>
        <taxon>Mortierellomycotina</taxon>
        <taxon>Mortierellomycetes</taxon>
        <taxon>Mortierellales</taxon>
        <taxon>Mortierellaceae</taxon>
        <taxon>Linnemannia</taxon>
    </lineage>
</organism>
<accession>A0A197JVZ2</accession>
<keyword evidence="1" id="KW-1133">Transmembrane helix</keyword>
<gene>
    <name evidence="2" type="ORF">K457DRAFT_1376726</name>
</gene>
<evidence type="ECO:0000313" key="3">
    <source>
        <dbReference type="Proteomes" id="UP000078512"/>
    </source>
</evidence>
<feature type="transmembrane region" description="Helical" evidence="1">
    <location>
        <begin position="9"/>
        <end position="28"/>
    </location>
</feature>
<keyword evidence="3" id="KW-1185">Reference proteome</keyword>
<dbReference type="EMBL" id="KV442043">
    <property type="protein sequence ID" value="OAQ29138.1"/>
    <property type="molecule type" value="Genomic_DNA"/>
</dbReference>
<keyword evidence="1" id="KW-0472">Membrane</keyword>
<dbReference type="AlphaFoldDB" id="A0A197JVZ2"/>
<reference evidence="2 3" key="1">
    <citation type="submission" date="2016-05" db="EMBL/GenBank/DDBJ databases">
        <title>Genome sequencing reveals origins of a unique bacterial endosymbiosis in the earliest lineages of terrestrial Fungi.</title>
        <authorList>
            <consortium name="DOE Joint Genome Institute"/>
            <person name="Uehling J."/>
            <person name="Gryganskyi A."/>
            <person name="Hameed K."/>
            <person name="Tschaplinski T."/>
            <person name="Misztal P."/>
            <person name="Wu S."/>
            <person name="Desiro A."/>
            <person name="Vande Pol N."/>
            <person name="Du Z.-Y."/>
            <person name="Zienkiewicz A."/>
            <person name="Zienkiewicz K."/>
            <person name="Morin E."/>
            <person name="Tisserant E."/>
            <person name="Splivallo R."/>
            <person name="Hainaut M."/>
            <person name="Henrissat B."/>
            <person name="Ohm R."/>
            <person name="Kuo A."/>
            <person name="Yan J."/>
            <person name="Lipzen A."/>
            <person name="Nolan M."/>
            <person name="Labutti K."/>
            <person name="Barry K."/>
            <person name="Goldstein A."/>
            <person name="Labbe J."/>
            <person name="Schadt C."/>
            <person name="Tuskan G."/>
            <person name="Grigoriev I."/>
            <person name="Martin F."/>
            <person name="Vilgalys R."/>
            <person name="Bonito G."/>
        </authorList>
    </citation>
    <scope>NUCLEOTIDE SEQUENCE [LARGE SCALE GENOMIC DNA]</scope>
    <source>
        <strain evidence="2 3">AG-77</strain>
    </source>
</reference>
<name>A0A197JVZ2_9FUNG</name>